<keyword evidence="5" id="KW-0732">Signal</keyword>
<keyword evidence="3" id="KW-0326">Glycosidase</keyword>
<proteinExistence type="inferred from homology"/>
<dbReference type="OrthoDB" id="408320at2759"/>
<dbReference type="Pfam" id="PF02837">
    <property type="entry name" value="Glyco_hydro_2_N"/>
    <property type="match status" value="1"/>
</dbReference>
<dbReference type="Gene3D" id="3.20.20.80">
    <property type="entry name" value="Glycosidases"/>
    <property type="match status" value="1"/>
</dbReference>
<sequence>MQLLSAALWSGLFRLSLGAGVPQSVFRRAPVPYEVQTPPLDTDWTYKVGRNPWPEHPRPQLRRDAWQNLNGIWTYQAALNASDINDPPGGLLEREVLVPSCIESGLSGLQELNVTRMWFATSFRVPDEWEGRSVLVNFEAVDYDATVFVNGAKVGNNVGGYFRFSLDVTTQVKFGQENQLLVFVYDPSDAEVIPVGKQTKNPRHIWYRPCSGIWQTVWLESVPEDHIKQLDVAAAMDGTVTLTAHSSRKGGSRLEVSIYDPDGQLVAHKRGSADTELRIRVDRPHLWEPASPTLYNMTVEMGEDEVQSYTGFRTISTGRVNGVQRPLLNGDFVFLFGTLDQGYWPDGLYTAPSREAMVYDLKMLKSLGFNMVRKHIKVEPDLFYRACDEIGLMVVQDMPSLPDDANRLPNDAQQNEFERQLQMLINEHKSYPSIVTWVIYNEGWGQRRNAPYPEGRLTDVVRGIDPTRLIDSVTGWFDHGFGDFSDNHHYANPQCGTPFYSTASSPYDPARIGFQGEFGGIGHNVSADHLWKVQQAIDTINQTYEVSRDLEAYNYRAGVIFTELREQVERYACSGGVWTQTTDVEGEVNGLYTYDRRLLRPDVRQWREDIERLYRAAEARGVVEDEARGVADEARGVADEKGRGVADEEARGVADDEAKGVAEDEARGVAEDED</sequence>
<dbReference type="SUPFAM" id="SSF49785">
    <property type="entry name" value="Galactose-binding domain-like"/>
    <property type="match status" value="1"/>
</dbReference>
<evidence type="ECO:0000259" key="8">
    <source>
        <dbReference type="Pfam" id="PF02837"/>
    </source>
</evidence>
<feature type="chain" id="PRO_5034621623" description="Glycoside hydrolase family 2 protein" evidence="5">
    <location>
        <begin position="19"/>
        <end position="674"/>
    </location>
</feature>
<dbReference type="SUPFAM" id="SSF51445">
    <property type="entry name" value="(Trans)glycosidases"/>
    <property type="match status" value="1"/>
</dbReference>
<keyword evidence="10" id="KW-1185">Reference proteome</keyword>
<feature type="region of interest" description="Disordered" evidence="4">
    <location>
        <begin position="628"/>
        <end position="674"/>
    </location>
</feature>
<dbReference type="InterPro" id="IPR051913">
    <property type="entry name" value="GH2_Domain-Containing"/>
</dbReference>
<dbReference type="InterPro" id="IPR006103">
    <property type="entry name" value="Glyco_hydro_2_cat"/>
</dbReference>
<evidence type="ECO:0000256" key="5">
    <source>
        <dbReference type="SAM" id="SignalP"/>
    </source>
</evidence>
<dbReference type="Gene3D" id="2.60.40.10">
    <property type="entry name" value="Immunoglobulins"/>
    <property type="match status" value="1"/>
</dbReference>
<dbReference type="InterPro" id="IPR008979">
    <property type="entry name" value="Galactose-bd-like_sf"/>
</dbReference>
<accession>A0A8H4LUT9</accession>
<gene>
    <name evidence="9" type="ORF">G6O67_006141</name>
</gene>
<dbReference type="GO" id="GO:0005975">
    <property type="term" value="P:carbohydrate metabolic process"/>
    <property type="evidence" value="ECO:0007669"/>
    <property type="project" value="InterPro"/>
</dbReference>
<reference evidence="9 10" key="1">
    <citation type="journal article" date="2020" name="Genome Biol. Evol.">
        <title>A new high-quality draft genome assembly of the Chinese cordyceps Ophiocordyceps sinensis.</title>
        <authorList>
            <person name="Shu R."/>
            <person name="Zhang J."/>
            <person name="Meng Q."/>
            <person name="Zhang H."/>
            <person name="Zhou G."/>
            <person name="Li M."/>
            <person name="Wu P."/>
            <person name="Zhao Y."/>
            <person name="Chen C."/>
            <person name="Qin Q."/>
        </authorList>
    </citation>
    <scope>NUCLEOTIDE SEQUENCE [LARGE SCALE GENOMIC DNA]</scope>
    <source>
        <strain evidence="9 10">IOZ07</strain>
    </source>
</reference>
<dbReference type="InterPro" id="IPR006102">
    <property type="entry name" value="Ig-like_GH2"/>
</dbReference>
<dbReference type="InterPro" id="IPR036156">
    <property type="entry name" value="Beta-gal/glucu_dom_sf"/>
</dbReference>
<evidence type="ECO:0000313" key="10">
    <source>
        <dbReference type="Proteomes" id="UP000557566"/>
    </source>
</evidence>
<dbReference type="Pfam" id="PF02836">
    <property type="entry name" value="Glyco_hydro_2_C"/>
    <property type="match status" value="1"/>
</dbReference>
<dbReference type="InterPro" id="IPR013783">
    <property type="entry name" value="Ig-like_fold"/>
</dbReference>
<dbReference type="Proteomes" id="UP000557566">
    <property type="component" value="Unassembled WGS sequence"/>
</dbReference>
<dbReference type="Gene3D" id="2.60.120.260">
    <property type="entry name" value="Galactose-binding domain-like"/>
    <property type="match status" value="1"/>
</dbReference>
<keyword evidence="2" id="KW-0378">Hydrolase</keyword>
<comment type="caution">
    <text evidence="9">The sequence shown here is derived from an EMBL/GenBank/DDBJ whole genome shotgun (WGS) entry which is preliminary data.</text>
</comment>
<evidence type="ECO:0000313" key="9">
    <source>
        <dbReference type="EMBL" id="KAF4506014.1"/>
    </source>
</evidence>
<dbReference type="PANTHER" id="PTHR42732:SF2">
    <property type="entry name" value="BETA-MANNOSIDASE"/>
    <property type="match status" value="1"/>
</dbReference>
<dbReference type="GO" id="GO:0004553">
    <property type="term" value="F:hydrolase activity, hydrolyzing O-glycosyl compounds"/>
    <property type="evidence" value="ECO:0007669"/>
    <property type="project" value="InterPro"/>
</dbReference>
<dbReference type="AlphaFoldDB" id="A0A8H4LUT9"/>
<feature type="domain" description="Glycoside hydrolase family 2 catalytic" evidence="7">
    <location>
        <begin position="354"/>
        <end position="477"/>
    </location>
</feature>
<evidence type="ECO:0000256" key="1">
    <source>
        <dbReference type="ARBA" id="ARBA00007401"/>
    </source>
</evidence>
<organism evidence="9 10">
    <name type="scientific">Ophiocordyceps sinensis</name>
    <dbReference type="NCBI Taxonomy" id="72228"/>
    <lineage>
        <taxon>Eukaryota</taxon>
        <taxon>Fungi</taxon>
        <taxon>Dikarya</taxon>
        <taxon>Ascomycota</taxon>
        <taxon>Pezizomycotina</taxon>
        <taxon>Sordariomycetes</taxon>
        <taxon>Hypocreomycetidae</taxon>
        <taxon>Hypocreales</taxon>
        <taxon>Ophiocordycipitaceae</taxon>
        <taxon>Ophiocordyceps</taxon>
    </lineage>
</organism>
<dbReference type="InterPro" id="IPR006104">
    <property type="entry name" value="Glyco_hydro_2_N"/>
</dbReference>
<comment type="similarity">
    <text evidence="1">Belongs to the glycosyl hydrolase 2 family.</text>
</comment>
<evidence type="ECO:0008006" key="11">
    <source>
        <dbReference type="Google" id="ProtNLM"/>
    </source>
</evidence>
<evidence type="ECO:0000256" key="3">
    <source>
        <dbReference type="ARBA" id="ARBA00023295"/>
    </source>
</evidence>
<dbReference type="EMBL" id="JAAVMX010000007">
    <property type="protein sequence ID" value="KAF4506014.1"/>
    <property type="molecule type" value="Genomic_DNA"/>
</dbReference>
<feature type="domain" description="Glycosyl hydrolases family 2 sugar binding" evidence="8">
    <location>
        <begin position="116"/>
        <end position="220"/>
    </location>
</feature>
<dbReference type="SUPFAM" id="SSF49303">
    <property type="entry name" value="beta-Galactosidase/glucuronidase domain"/>
    <property type="match status" value="1"/>
</dbReference>
<evidence type="ECO:0000256" key="4">
    <source>
        <dbReference type="SAM" id="MobiDB-lite"/>
    </source>
</evidence>
<evidence type="ECO:0000259" key="6">
    <source>
        <dbReference type="Pfam" id="PF00703"/>
    </source>
</evidence>
<dbReference type="InterPro" id="IPR017853">
    <property type="entry name" value="GH"/>
</dbReference>
<feature type="signal peptide" evidence="5">
    <location>
        <begin position="1"/>
        <end position="18"/>
    </location>
</feature>
<protein>
    <recommendedName>
        <fullName evidence="11">Glycoside hydrolase family 2 protein</fullName>
    </recommendedName>
</protein>
<name>A0A8H4LUT9_9HYPO</name>
<evidence type="ECO:0000256" key="2">
    <source>
        <dbReference type="ARBA" id="ARBA00022801"/>
    </source>
</evidence>
<evidence type="ECO:0000259" key="7">
    <source>
        <dbReference type="Pfam" id="PF02836"/>
    </source>
</evidence>
<dbReference type="PANTHER" id="PTHR42732">
    <property type="entry name" value="BETA-GALACTOSIDASE"/>
    <property type="match status" value="1"/>
</dbReference>
<feature type="domain" description="Glycoside hydrolase family 2 immunoglobulin-like beta-sandwich" evidence="6">
    <location>
        <begin position="234"/>
        <end position="313"/>
    </location>
</feature>
<dbReference type="Pfam" id="PF00703">
    <property type="entry name" value="Glyco_hydro_2"/>
    <property type="match status" value="1"/>
</dbReference>